<protein>
    <submittedName>
        <fullName evidence="1">Uncharacterized protein</fullName>
    </submittedName>
</protein>
<gene>
    <name evidence="1" type="ORF">L1987_09319</name>
</gene>
<evidence type="ECO:0000313" key="2">
    <source>
        <dbReference type="Proteomes" id="UP001056120"/>
    </source>
</evidence>
<name>A0ACB9JNL9_9ASTR</name>
<dbReference type="Proteomes" id="UP001056120">
    <property type="component" value="Linkage Group LG03"/>
</dbReference>
<accession>A0ACB9JNL9</accession>
<reference evidence="2" key="1">
    <citation type="journal article" date="2022" name="Mol. Ecol. Resour.">
        <title>The genomes of chicory, endive, great burdock and yacon provide insights into Asteraceae palaeo-polyploidization history and plant inulin production.</title>
        <authorList>
            <person name="Fan W."/>
            <person name="Wang S."/>
            <person name="Wang H."/>
            <person name="Wang A."/>
            <person name="Jiang F."/>
            <person name="Liu H."/>
            <person name="Zhao H."/>
            <person name="Xu D."/>
            <person name="Zhang Y."/>
        </authorList>
    </citation>
    <scope>NUCLEOTIDE SEQUENCE [LARGE SCALE GENOMIC DNA]</scope>
    <source>
        <strain evidence="2">cv. Yunnan</strain>
    </source>
</reference>
<organism evidence="1 2">
    <name type="scientific">Smallanthus sonchifolius</name>
    <dbReference type="NCBI Taxonomy" id="185202"/>
    <lineage>
        <taxon>Eukaryota</taxon>
        <taxon>Viridiplantae</taxon>
        <taxon>Streptophyta</taxon>
        <taxon>Embryophyta</taxon>
        <taxon>Tracheophyta</taxon>
        <taxon>Spermatophyta</taxon>
        <taxon>Magnoliopsida</taxon>
        <taxon>eudicotyledons</taxon>
        <taxon>Gunneridae</taxon>
        <taxon>Pentapetalae</taxon>
        <taxon>asterids</taxon>
        <taxon>campanulids</taxon>
        <taxon>Asterales</taxon>
        <taxon>Asteraceae</taxon>
        <taxon>Asteroideae</taxon>
        <taxon>Heliantheae alliance</taxon>
        <taxon>Millerieae</taxon>
        <taxon>Smallanthus</taxon>
    </lineage>
</organism>
<dbReference type="EMBL" id="CM042020">
    <property type="protein sequence ID" value="KAI3821747.1"/>
    <property type="molecule type" value="Genomic_DNA"/>
</dbReference>
<sequence>MHDDCLILMISDEAIGISVTLMWTGLDFTMAYLPVEVIILCILTRLTPKDVVKCKSVCKQWRSLLSTQEFERAHCCRSSIPFGVKDVAVLAHLDSLLCVSCIRPMSWSFGTQQQPHTDIYPPLMATAACIYSRRLGSSRKLPFATNLEYVKRTFYCRGLYVATLCTSLFASAGLSVETLCLDLIPARSRYGTPRMFPERQRESRPCLYAAASGEASNTNGDLYNFEREGTPTTQRLLKERSRVLTVALSFFLLNLLHYVA</sequence>
<keyword evidence="2" id="KW-1185">Reference proteome</keyword>
<reference evidence="1 2" key="2">
    <citation type="journal article" date="2022" name="Mol. Ecol. Resour.">
        <title>The genomes of chicory, endive, great burdock and yacon provide insights into Asteraceae paleo-polyploidization history and plant inulin production.</title>
        <authorList>
            <person name="Fan W."/>
            <person name="Wang S."/>
            <person name="Wang H."/>
            <person name="Wang A."/>
            <person name="Jiang F."/>
            <person name="Liu H."/>
            <person name="Zhao H."/>
            <person name="Xu D."/>
            <person name="Zhang Y."/>
        </authorList>
    </citation>
    <scope>NUCLEOTIDE SEQUENCE [LARGE SCALE GENOMIC DNA]</scope>
    <source>
        <strain evidence="2">cv. Yunnan</strain>
        <tissue evidence="1">Leaves</tissue>
    </source>
</reference>
<evidence type="ECO:0000313" key="1">
    <source>
        <dbReference type="EMBL" id="KAI3821747.1"/>
    </source>
</evidence>
<comment type="caution">
    <text evidence="1">The sequence shown here is derived from an EMBL/GenBank/DDBJ whole genome shotgun (WGS) entry which is preliminary data.</text>
</comment>
<proteinExistence type="predicted"/>